<name>A0A0F9FTE5_9ZZZZ</name>
<reference evidence="1" key="1">
    <citation type="journal article" date="2015" name="Nature">
        <title>Complex archaea that bridge the gap between prokaryotes and eukaryotes.</title>
        <authorList>
            <person name="Spang A."/>
            <person name="Saw J.H."/>
            <person name="Jorgensen S.L."/>
            <person name="Zaremba-Niedzwiedzka K."/>
            <person name="Martijn J."/>
            <person name="Lind A.E."/>
            <person name="van Eijk R."/>
            <person name="Schleper C."/>
            <person name="Guy L."/>
            <person name="Ettema T.J."/>
        </authorList>
    </citation>
    <scope>NUCLEOTIDE SEQUENCE</scope>
</reference>
<accession>A0A0F9FTE5</accession>
<comment type="caution">
    <text evidence="1">The sequence shown here is derived from an EMBL/GenBank/DDBJ whole genome shotgun (WGS) entry which is preliminary data.</text>
</comment>
<dbReference type="EMBL" id="LAZR01022522">
    <property type="protein sequence ID" value="KKL81576.1"/>
    <property type="molecule type" value="Genomic_DNA"/>
</dbReference>
<protein>
    <submittedName>
        <fullName evidence="1">Uncharacterized protein</fullName>
    </submittedName>
</protein>
<dbReference type="AlphaFoldDB" id="A0A0F9FTE5"/>
<gene>
    <name evidence="1" type="ORF">LCGC14_1993390</name>
</gene>
<proteinExistence type="predicted"/>
<organism evidence="1">
    <name type="scientific">marine sediment metagenome</name>
    <dbReference type="NCBI Taxonomy" id="412755"/>
    <lineage>
        <taxon>unclassified sequences</taxon>
        <taxon>metagenomes</taxon>
        <taxon>ecological metagenomes</taxon>
    </lineage>
</organism>
<evidence type="ECO:0000313" key="1">
    <source>
        <dbReference type="EMBL" id="KKL81576.1"/>
    </source>
</evidence>
<sequence length="72" mass="8620">MWFKAFFLNIFRRKSICDKCGSVSLRNSLCNACQTYGDLLKIKRESEIAAKKELERRNWIKTRDEFLNKQND</sequence>